<dbReference type="OrthoDB" id="8159487at2"/>
<gene>
    <name evidence="3" type="ORF">BC793_106437</name>
</gene>
<feature type="transmembrane region" description="Helical" evidence="2">
    <location>
        <begin position="7"/>
        <end position="29"/>
    </location>
</feature>
<feature type="transmembrane region" description="Helical" evidence="2">
    <location>
        <begin position="116"/>
        <end position="137"/>
    </location>
</feature>
<evidence type="ECO:0000313" key="3">
    <source>
        <dbReference type="EMBL" id="PWK48407.1"/>
    </source>
</evidence>
<feature type="transmembrane region" description="Helical" evidence="2">
    <location>
        <begin position="49"/>
        <end position="70"/>
    </location>
</feature>
<dbReference type="EMBL" id="QGGR01000006">
    <property type="protein sequence ID" value="PWK48407.1"/>
    <property type="molecule type" value="Genomic_DNA"/>
</dbReference>
<sequence length="232" mass="23845">MEGLTRVLPAFGALAAVQMLVVSTVDGLLRPGYDPMRNWISQLSLGEHGWIGTVNLATCGLWLVLAAVGLYRRADRWAAGMVLWCGLCLVALAVVRTDAGLGFPPGVPVEQTVRGLIHQMISVTLAVAGIAAVARLGPRRPARLVAGAVTVLFAAATVLVLLDAAGVVPGTPSGLLERIALFAGLGWIGVFSVRAASGSSGRRRRAASPTGGAGPARTPGAARETAEAEPGW</sequence>
<accession>A0A316G204</accession>
<keyword evidence="4" id="KW-1185">Reference proteome</keyword>
<evidence type="ECO:0000256" key="1">
    <source>
        <dbReference type="SAM" id="MobiDB-lite"/>
    </source>
</evidence>
<comment type="caution">
    <text evidence="3">The sequence shown here is derived from an EMBL/GenBank/DDBJ whole genome shotgun (WGS) entry which is preliminary data.</text>
</comment>
<name>A0A316G204_9ACTN</name>
<protein>
    <submittedName>
        <fullName evidence="3">Uncharacterized protein DUF998</fullName>
    </submittedName>
</protein>
<evidence type="ECO:0000313" key="4">
    <source>
        <dbReference type="Proteomes" id="UP000245697"/>
    </source>
</evidence>
<organism evidence="3 4">
    <name type="scientific">Actinoplanes xinjiangensis</name>
    <dbReference type="NCBI Taxonomy" id="512350"/>
    <lineage>
        <taxon>Bacteria</taxon>
        <taxon>Bacillati</taxon>
        <taxon>Actinomycetota</taxon>
        <taxon>Actinomycetes</taxon>
        <taxon>Micromonosporales</taxon>
        <taxon>Micromonosporaceae</taxon>
        <taxon>Actinoplanes</taxon>
    </lineage>
</organism>
<feature type="region of interest" description="Disordered" evidence="1">
    <location>
        <begin position="201"/>
        <end position="232"/>
    </location>
</feature>
<feature type="transmembrane region" description="Helical" evidence="2">
    <location>
        <begin position="179"/>
        <end position="196"/>
    </location>
</feature>
<proteinExistence type="predicted"/>
<dbReference type="Pfam" id="PF06197">
    <property type="entry name" value="DUF998"/>
    <property type="match status" value="1"/>
</dbReference>
<feature type="compositionally biased region" description="Low complexity" evidence="1">
    <location>
        <begin position="207"/>
        <end position="223"/>
    </location>
</feature>
<dbReference type="InterPro" id="IPR009339">
    <property type="entry name" value="DUF998"/>
</dbReference>
<dbReference type="AlphaFoldDB" id="A0A316G204"/>
<keyword evidence="2" id="KW-0472">Membrane</keyword>
<dbReference type="Proteomes" id="UP000245697">
    <property type="component" value="Unassembled WGS sequence"/>
</dbReference>
<dbReference type="RefSeq" id="WP_109593430.1">
    <property type="nucleotide sequence ID" value="NZ_BONA01000039.1"/>
</dbReference>
<feature type="transmembrane region" description="Helical" evidence="2">
    <location>
        <begin position="77"/>
        <end position="96"/>
    </location>
</feature>
<keyword evidence="2" id="KW-0812">Transmembrane</keyword>
<keyword evidence="2" id="KW-1133">Transmembrane helix</keyword>
<feature type="transmembrane region" description="Helical" evidence="2">
    <location>
        <begin position="144"/>
        <end position="167"/>
    </location>
</feature>
<evidence type="ECO:0000256" key="2">
    <source>
        <dbReference type="SAM" id="Phobius"/>
    </source>
</evidence>
<reference evidence="3 4" key="1">
    <citation type="submission" date="2018-05" db="EMBL/GenBank/DDBJ databases">
        <title>Genomic Encyclopedia of Archaeal and Bacterial Type Strains, Phase II (KMG-II): from individual species to whole genera.</title>
        <authorList>
            <person name="Goeker M."/>
        </authorList>
    </citation>
    <scope>NUCLEOTIDE SEQUENCE [LARGE SCALE GENOMIC DNA]</scope>
    <source>
        <strain evidence="3 4">DSM 45184</strain>
    </source>
</reference>